<keyword evidence="2" id="KW-1185">Reference proteome</keyword>
<name>A0ABN7PG10_TIMPD</name>
<evidence type="ECO:0000313" key="1">
    <source>
        <dbReference type="EMBL" id="CAG2065034.1"/>
    </source>
</evidence>
<dbReference type="Proteomes" id="UP001153148">
    <property type="component" value="Unassembled WGS sequence"/>
</dbReference>
<sequence length="47" mass="5367">MYSLTRWGDIRVLIASMSFLDVYLGEVKKTTTSHFLLVSRDGLLSVF</sequence>
<dbReference type="EMBL" id="CAJPIN010039048">
    <property type="protein sequence ID" value="CAG2065034.1"/>
    <property type="molecule type" value="Genomic_DNA"/>
</dbReference>
<organism evidence="1 2">
    <name type="scientific">Timema podura</name>
    <name type="common">Walking stick</name>
    <dbReference type="NCBI Taxonomy" id="61482"/>
    <lineage>
        <taxon>Eukaryota</taxon>
        <taxon>Metazoa</taxon>
        <taxon>Ecdysozoa</taxon>
        <taxon>Arthropoda</taxon>
        <taxon>Hexapoda</taxon>
        <taxon>Insecta</taxon>
        <taxon>Pterygota</taxon>
        <taxon>Neoptera</taxon>
        <taxon>Polyneoptera</taxon>
        <taxon>Phasmatodea</taxon>
        <taxon>Timematodea</taxon>
        <taxon>Timematoidea</taxon>
        <taxon>Timematidae</taxon>
        <taxon>Timema</taxon>
    </lineage>
</organism>
<gene>
    <name evidence="1" type="ORF">TPAB3V08_LOCUS11978</name>
</gene>
<accession>A0ABN7PG10</accession>
<reference evidence="1" key="1">
    <citation type="submission" date="2021-03" db="EMBL/GenBank/DDBJ databases">
        <authorList>
            <person name="Tran Van P."/>
        </authorList>
    </citation>
    <scope>NUCLEOTIDE SEQUENCE</scope>
</reference>
<comment type="caution">
    <text evidence="1">The sequence shown here is derived from an EMBL/GenBank/DDBJ whole genome shotgun (WGS) entry which is preliminary data.</text>
</comment>
<protein>
    <submittedName>
        <fullName evidence="1">Uncharacterized protein</fullName>
    </submittedName>
</protein>
<evidence type="ECO:0000313" key="2">
    <source>
        <dbReference type="Proteomes" id="UP001153148"/>
    </source>
</evidence>
<proteinExistence type="predicted"/>